<reference evidence="4 5" key="1">
    <citation type="submission" date="2017-05" db="EMBL/GenBank/DDBJ databases">
        <authorList>
            <person name="Song R."/>
            <person name="Chenine A.L."/>
            <person name="Ruprecht R.M."/>
        </authorList>
    </citation>
    <scope>NUCLEOTIDE SEQUENCE [LARGE SCALE GENOMIC DNA]</scope>
    <source>
        <strain evidence="4 5">DSM 26136</strain>
    </source>
</reference>
<dbReference type="RefSeq" id="WP_087279319.1">
    <property type="nucleotide sequence ID" value="NZ_CP021455.1"/>
</dbReference>
<keyword evidence="2" id="KW-0732">Signal</keyword>
<evidence type="ECO:0000256" key="1">
    <source>
        <dbReference type="SAM" id="MobiDB-lite"/>
    </source>
</evidence>
<dbReference type="Gene3D" id="2.60.40.2700">
    <property type="match status" value="1"/>
</dbReference>
<evidence type="ECO:0000313" key="4">
    <source>
        <dbReference type="EMBL" id="ARU04544.1"/>
    </source>
</evidence>
<gene>
    <name evidence="4" type="ORF">CCO03_07505</name>
</gene>
<dbReference type="KEGG" id="cser:CCO03_07505"/>
<dbReference type="AlphaFoldDB" id="A0A1Y0ELL7"/>
<evidence type="ECO:0000259" key="3">
    <source>
        <dbReference type="Pfam" id="PF18203"/>
    </source>
</evidence>
<dbReference type="Pfam" id="PF18203">
    <property type="entry name" value="IPTL-CTERM"/>
    <property type="match status" value="1"/>
</dbReference>
<feature type="chain" id="PRO_5012598204" description="IPTL-CTERM protein sorting domain-containing protein" evidence="2">
    <location>
        <begin position="23"/>
        <end position="369"/>
    </location>
</feature>
<proteinExistence type="predicted"/>
<evidence type="ECO:0000256" key="2">
    <source>
        <dbReference type="SAM" id="SignalP"/>
    </source>
</evidence>
<feature type="domain" description="IPTL-CTERM protein sorting" evidence="3">
    <location>
        <begin position="339"/>
        <end position="365"/>
    </location>
</feature>
<keyword evidence="5" id="KW-1185">Reference proteome</keyword>
<accession>A0A1Y0ELL7</accession>
<organism evidence="4 5">
    <name type="scientific">Comamonas serinivorans</name>
    <dbReference type="NCBI Taxonomy" id="1082851"/>
    <lineage>
        <taxon>Bacteria</taxon>
        <taxon>Pseudomonadati</taxon>
        <taxon>Pseudomonadota</taxon>
        <taxon>Betaproteobacteria</taxon>
        <taxon>Burkholderiales</taxon>
        <taxon>Comamonadaceae</taxon>
        <taxon>Comamonas</taxon>
    </lineage>
</organism>
<name>A0A1Y0ELL7_9BURK</name>
<dbReference type="NCBIfam" id="TIGR04174">
    <property type="entry name" value="IPTL_CTERM"/>
    <property type="match status" value="1"/>
</dbReference>
<feature type="region of interest" description="Disordered" evidence="1">
    <location>
        <begin position="268"/>
        <end position="293"/>
    </location>
</feature>
<dbReference type="Proteomes" id="UP000196138">
    <property type="component" value="Chromosome"/>
</dbReference>
<evidence type="ECO:0000313" key="5">
    <source>
        <dbReference type="Proteomes" id="UP000196138"/>
    </source>
</evidence>
<dbReference type="OrthoDB" id="8897626at2"/>
<sequence>MRKTLLGLSAALAMAAPSLSMAAFVSGPVVYNFNFIYSGTSTGLTYDADGAPYSDLPVLLICIDHETDPPFTYDIPAAQFDTEAGARAIKGGSGAAGEAAIYWLMDQYYESYYKNGSGEQRRALQHALWELGNDYDGTAASIDPSAGKARPALEDVTEYVLIPGTTQAAFVTAYTTLYDAMRATLPTLRTTYRSGTYTMDLFSNRDPEYQHMVALIERTPANTPPLADPSITGTPQIGKTVTGSYEYADNHADPENPSGTTYRFVTSPNPDITSSSQGTVVDSGSTGGDDQTVSYTVQPTDVNQYLYYCVTPDAQTGPTPGLEVCTAAAGPVASLPPKAVPSLNQWSLMALMSLLAAMGLTRIRRPRKA</sequence>
<dbReference type="EMBL" id="CP021455">
    <property type="protein sequence ID" value="ARU04544.1"/>
    <property type="molecule type" value="Genomic_DNA"/>
</dbReference>
<feature type="signal peptide" evidence="2">
    <location>
        <begin position="1"/>
        <end position="22"/>
    </location>
</feature>
<dbReference type="InterPro" id="IPR026442">
    <property type="entry name" value="IPTL_CTERM"/>
</dbReference>
<protein>
    <recommendedName>
        <fullName evidence="3">IPTL-CTERM protein sorting domain-containing protein</fullName>
    </recommendedName>
</protein>